<organism evidence="1">
    <name type="scientific">Thermus tengchongensis</name>
    <dbReference type="NCBI Taxonomy" id="1214928"/>
    <lineage>
        <taxon>Bacteria</taxon>
        <taxon>Thermotogati</taxon>
        <taxon>Deinococcota</taxon>
        <taxon>Deinococci</taxon>
        <taxon>Thermales</taxon>
        <taxon>Thermaceae</taxon>
        <taxon>Thermus</taxon>
    </lineage>
</organism>
<protein>
    <submittedName>
        <fullName evidence="1">Uncharacterized protein</fullName>
    </submittedName>
</protein>
<name>A0A7V4A035_9DEIN</name>
<reference evidence="1" key="1">
    <citation type="journal article" date="2020" name="mSystems">
        <title>Genome- and Community-Level Interaction Insights into Carbon Utilization and Element Cycling Functions of Hydrothermarchaeota in Hydrothermal Sediment.</title>
        <authorList>
            <person name="Zhou Z."/>
            <person name="Liu Y."/>
            <person name="Xu W."/>
            <person name="Pan J."/>
            <person name="Luo Z.H."/>
            <person name="Li M."/>
        </authorList>
    </citation>
    <scope>NUCLEOTIDE SEQUENCE [LARGE SCALE GENOMIC DNA]</scope>
    <source>
        <strain evidence="1">SpSt-679</strain>
    </source>
</reference>
<dbReference type="AlphaFoldDB" id="A0A7V4A035"/>
<gene>
    <name evidence="1" type="ORF">ENU54_00425</name>
</gene>
<sequence>MGAQMSRWLAILVLLALPGALAQDWRLTRSQTLTQVGAREWRYTLSPSGKEAQELWQKLSEQYRDHLRAGYRVDLGAWRLYFLVGSQRVEPHCPAVNPACFTFGALPVSKERQDRFLLELSQLLHQALTQAQTTGGVVLLSRLFRLKVPRGANPPYSASPLGWRP</sequence>
<dbReference type="EMBL" id="DTCX01000023">
    <property type="protein sequence ID" value="HGL49075.1"/>
    <property type="molecule type" value="Genomic_DNA"/>
</dbReference>
<proteinExistence type="predicted"/>
<accession>A0A7V4A035</accession>
<comment type="caution">
    <text evidence="1">The sequence shown here is derived from an EMBL/GenBank/DDBJ whole genome shotgun (WGS) entry which is preliminary data.</text>
</comment>
<evidence type="ECO:0000313" key="1">
    <source>
        <dbReference type="EMBL" id="HGL49075.1"/>
    </source>
</evidence>